<dbReference type="EMBL" id="MNCJ02000325">
    <property type="protein sequence ID" value="KAF5784654.1"/>
    <property type="molecule type" value="Genomic_DNA"/>
</dbReference>
<protein>
    <submittedName>
        <fullName evidence="1">Uncharacterized protein</fullName>
    </submittedName>
</protein>
<reference evidence="1" key="2">
    <citation type="submission" date="2020-06" db="EMBL/GenBank/DDBJ databases">
        <title>Helianthus annuus Genome sequencing and assembly Release 2.</title>
        <authorList>
            <person name="Gouzy J."/>
            <person name="Langlade N."/>
            <person name="Munos S."/>
        </authorList>
    </citation>
    <scope>NUCLEOTIDE SEQUENCE</scope>
    <source>
        <tissue evidence="1">Leaves</tissue>
    </source>
</reference>
<comment type="caution">
    <text evidence="1">The sequence shown here is derived from an EMBL/GenBank/DDBJ whole genome shotgun (WGS) entry which is preliminary data.</text>
</comment>
<evidence type="ECO:0000313" key="1">
    <source>
        <dbReference type="EMBL" id="KAF5784654.1"/>
    </source>
</evidence>
<evidence type="ECO:0000313" key="2">
    <source>
        <dbReference type="Proteomes" id="UP000215914"/>
    </source>
</evidence>
<accession>A0A9K3N2I5</accession>
<gene>
    <name evidence="1" type="ORF">HanXRQr2_Chr10g0419471</name>
</gene>
<dbReference type="Gramene" id="mRNA:HanXRQr2_Chr10g0419471">
    <property type="protein sequence ID" value="mRNA:HanXRQr2_Chr10g0419471"/>
    <property type="gene ID" value="HanXRQr2_Chr10g0419471"/>
</dbReference>
<dbReference type="AlphaFoldDB" id="A0A9K3N2I5"/>
<organism evidence="1 2">
    <name type="scientific">Helianthus annuus</name>
    <name type="common">Common sunflower</name>
    <dbReference type="NCBI Taxonomy" id="4232"/>
    <lineage>
        <taxon>Eukaryota</taxon>
        <taxon>Viridiplantae</taxon>
        <taxon>Streptophyta</taxon>
        <taxon>Embryophyta</taxon>
        <taxon>Tracheophyta</taxon>
        <taxon>Spermatophyta</taxon>
        <taxon>Magnoliopsida</taxon>
        <taxon>eudicotyledons</taxon>
        <taxon>Gunneridae</taxon>
        <taxon>Pentapetalae</taxon>
        <taxon>asterids</taxon>
        <taxon>campanulids</taxon>
        <taxon>Asterales</taxon>
        <taxon>Asteraceae</taxon>
        <taxon>Asteroideae</taxon>
        <taxon>Heliantheae alliance</taxon>
        <taxon>Heliantheae</taxon>
        <taxon>Helianthus</taxon>
    </lineage>
</organism>
<keyword evidence="2" id="KW-1185">Reference proteome</keyword>
<dbReference type="Proteomes" id="UP000215914">
    <property type="component" value="Unassembled WGS sequence"/>
</dbReference>
<sequence length="58" mass="6710">MVSPRLTVSSIRDPFPNLSSRVIFKKTPYAKRCTCTKRRLDVGWALVNKKRISVVYLL</sequence>
<name>A0A9K3N2I5_HELAN</name>
<proteinExistence type="predicted"/>
<reference evidence="1" key="1">
    <citation type="journal article" date="2017" name="Nature">
        <title>The sunflower genome provides insights into oil metabolism, flowering and Asterid evolution.</title>
        <authorList>
            <person name="Badouin H."/>
            <person name="Gouzy J."/>
            <person name="Grassa C.J."/>
            <person name="Murat F."/>
            <person name="Staton S.E."/>
            <person name="Cottret L."/>
            <person name="Lelandais-Briere C."/>
            <person name="Owens G.L."/>
            <person name="Carrere S."/>
            <person name="Mayjonade B."/>
            <person name="Legrand L."/>
            <person name="Gill N."/>
            <person name="Kane N.C."/>
            <person name="Bowers J.E."/>
            <person name="Hubner S."/>
            <person name="Bellec A."/>
            <person name="Berard A."/>
            <person name="Berges H."/>
            <person name="Blanchet N."/>
            <person name="Boniface M.C."/>
            <person name="Brunel D."/>
            <person name="Catrice O."/>
            <person name="Chaidir N."/>
            <person name="Claudel C."/>
            <person name="Donnadieu C."/>
            <person name="Faraut T."/>
            <person name="Fievet G."/>
            <person name="Helmstetter N."/>
            <person name="King M."/>
            <person name="Knapp S.J."/>
            <person name="Lai Z."/>
            <person name="Le Paslier M.C."/>
            <person name="Lippi Y."/>
            <person name="Lorenzon L."/>
            <person name="Mandel J.R."/>
            <person name="Marage G."/>
            <person name="Marchand G."/>
            <person name="Marquand E."/>
            <person name="Bret-Mestries E."/>
            <person name="Morien E."/>
            <person name="Nambeesan S."/>
            <person name="Nguyen T."/>
            <person name="Pegot-Espagnet P."/>
            <person name="Pouilly N."/>
            <person name="Raftis F."/>
            <person name="Sallet E."/>
            <person name="Schiex T."/>
            <person name="Thomas J."/>
            <person name="Vandecasteele C."/>
            <person name="Vares D."/>
            <person name="Vear F."/>
            <person name="Vautrin S."/>
            <person name="Crespi M."/>
            <person name="Mangin B."/>
            <person name="Burke J.M."/>
            <person name="Salse J."/>
            <person name="Munos S."/>
            <person name="Vincourt P."/>
            <person name="Rieseberg L.H."/>
            <person name="Langlade N.B."/>
        </authorList>
    </citation>
    <scope>NUCLEOTIDE SEQUENCE</scope>
    <source>
        <tissue evidence="1">Leaves</tissue>
    </source>
</reference>